<dbReference type="PANTHER" id="PTHR44688:SF16">
    <property type="entry name" value="DNA-BINDING TRANSCRIPTIONAL ACTIVATOR DEVR_DOSR"/>
    <property type="match status" value="1"/>
</dbReference>
<organism evidence="5">
    <name type="scientific">Streptomyces haneummycinicus</name>
    <dbReference type="NCBI Taxonomy" id="3074435"/>
    <lineage>
        <taxon>Bacteria</taxon>
        <taxon>Bacillati</taxon>
        <taxon>Actinomycetota</taxon>
        <taxon>Actinomycetes</taxon>
        <taxon>Kitasatosporales</taxon>
        <taxon>Streptomycetaceae</taxon>
        <taxon>Streptomyces</taxon>
    </lineage>
</organism>
<dbReference type="Pfam" id="PF00196">
    <property type="entry name" value="GerE"/>
    <property type="match status" value="1"/>
</dbReference>
<keyword evidence="3" id="KW-0804">Transcription</keyword>
<evidence type="ECO:0000313" key="5">
    <source>
        <dbReference type="EMBL" id="BFO15574.1"/>
    </source>
</evidence>
<evidence type="ECO:0000256" key="1">
    <source>
        <dbReference type="ARBA" id="ARBA00023015"/>
    </source>
</evidence>
<name>A0AAT9HDS7_9ACTN</name>
<gene>
    <name evidence="5" type="ORF">SHKM778_19620</name>
</gene>
<protein>
    <recommendedName>
        <fullName evidence="4">HTH luxR-type domain-containing protein</fullName>
    </recommendedName>
</protein>
<dbReference type="CDD" id="cd06170">
    <property type="entry name" value="LuxR_C_like"/>
    <property type="match status" value="1"/>
</dbReference>
<dbReference type="PRINTS" id="PR00038">
    <property type="entry name" value="HTHLUXR"/>
</dbReference>
<accession>A0AAT9HDS7</accession>
<dbReference type="SMART" id="SM00421">
    <property type="entry name" value="HTH_LUXR"/>
    <property type="match status" value="1"/>
</dbReference>
<evidence type="ECO:0000256" key="2">
    <source>
        <dbReference type="ARBA" id="ARBA00023125"/>
    </source>
</evidence>
<dbReference type="InterPro" id="IPR000792">
    <property type="entry name" value="Tscrpt_reg_LuxR_C"/>
</dbReference>
<dbReference type="AlphaFoldDB" id="A0AAT9HDS7"/>
<reference evidence="5" key="1">
    <citation type="submission" date="2024-06" db="EMBL/GenBank/DDBJ databases">
        <authorList>
            <consortium name="consrtm"/>
            <person name="Uemura M."/>
            <person name="Terahara T."/>
        </authorList>
    </citation>
    <scope>NUCLEOTIDE SEQUENCE</scope>
    <source>
        <strain evidence="5">KM77-8</strain>
    </source>
</reference>
<dbReference type="GO" id="GO:0006355">
    <property type="term" value="P:regulation of DNA-templated transcription"/>
    <property type="evidence" value="ECO:0007669"/>
    <property type="project" value="InterPro"/>
</dbReference>
<dbReference type="Gene3D" id="1.10.10.10">
    <property type="entry name" value="Winged helix-like DNA-binding domain superfamily/Winged helix DNA-binding domain"/>
    <property type="match status" value="1"/>
</dbReference>
<dbReference type="PROSITE" id="PS50043">
    <property type="entry name" value="HTH_LUXR_2"/>
    <property type="match status" value="1"/>
</dbReference>
<feature type="domain" description="HTH luxR-type" evidence="4">
    <location>
        <begin position="218"/>
        <end position="283"/>
    </location>
</feature>
<reference evidence="5" key="2">
    <citation type="submission" date="2024-07" db="EMBL/GenBank/DDBJ databases">
        <title>Streptomyces haneummycinica sp. nov., a new antibiotic-producing actinobacterium isolated from marine sediment.</title>
        <authorList>
            <person name="Uemura M."/>
            <person name="Hamada M."/>
            <person name="Hirano S."/>
            <person name="Kobayashi K."/>
            <person name="Ohshiro T."/>
            <person name="Kobayashi T."/>
            <person name="Terahara T."/>
        </authorList>
    </citation>
    <scope>NUCLEOTIDE SEQUENCE</scope>
    <source>
        <strain evidence="5">KM77-8</strain>
    </source>
</reference>
<keyword evidence="2" id="KW-0238">DNA-binding</keyword>
<evidence type="ECO:0000256" key="3">
    <source>
        <dbReference type="ARBA" id="ARBA00023163"/>
    </source>
</evidence>
<sequence length="298" mass="32035">MAEAARRLADARTFFGTHDPMPQYALPMTWVALGIAAAEDRLPDARAELLTTLDTGLPPGTQRYGWPLLLTATTAEADAHGAPATEPGRPEILERIRKAAKTLATGVPVWQAYDAWLRAELLRAEGRTDPDAWSAAVEAFEPLERPFDLARVRFRLAEALLASGTGDDERARATELLRLVTAVADHLGAAPLARSATLLARRARLALAPARREPAPADPAESLGLTSRERDVLRLVTAGHTNRRIAEELFISPKTASVHVSNILAKLGVSGRGEAAAVAHRLGLFATTQTRERLGAGH</sequence>
<dbReference type="InterPro" id="IPR016032">
    <property type="entry name" value="Sig_transdc_resp-reg_C-effctor"/>
</dbReference>
<dbReference type="GO" id="GO:0003677">
    <property type="term" value="F:DNA binding"/>
    <property type="evidence" value="ECO:0007669"/>
    <property type="project" value="UniProtKB-KW"/>
</dbReference>
<dbReference type="InterPro" id="IPR036388">
    <property type="entry name" value="WH-like_DNA-bd_sf"/>
</dbReference>
<evidence type="ECO:0000259" key="4">
    <source>
        <dbReference type="PROSITE" id="PS50043"/>
    </source>
</evidence>
<keyword evidence="1" id="KW-0805">Transcription regulation</keyword>
<dbReference type="SUPFAM" id="SSF46894">
    <property type="entry name" value="C-terminal effector domain of the bipartite response regulators"/>
    <property type="match status" value="1"/>
</dbReference>
<dbReference type="PANTHER" id="PTHR44688">
    <property type="entry name" value="DNA-BINDING TRANSCRIPTIONAL ACTIVATOR DEVR_DOSR"/>
    <property type="match status" value="1"/>
</dbReference>
<proteinExistence type="predicted"/>
<dbReference type="EMBL" id="AP035768">
    <property type="protein sequence ID" value="BFO15574.1"/>
    <property type="molecule type" value="Genomic_DNA"/>
</dbReference>